<organism evidence="2 3">
    <name type="scientific">Mobilicoccus caccae</name>
    <dbReference type="NCBI Taxonomy" id="1859295"/>
    <lineage>
        <taxon>Bacteria</taxon>
        <taxon>Bacillati</taxon>
        <taxon>Actinomycetota</taxon>
        <taxon>Actinomycetes</taxon>
        <taxon>Micrococcales</taxon>
        <taxon>Dermatophilaceae</taxon>
        <taxon>Mobilicoccus</taxon>
    </lineage>
</organism>
<sequence length="95" mass="10333">MIISYDSSVARDAEAQLRSTATGLQQTLTELSSYVAAVCAGWEGDEQAVYQDIQRRWDGAAGEIHEILTRITLALGTNTESVETMRARVRSTLAG</sequence>
<proteinExistence type="inferred from homology"/>
<comment type="similarity">
    <text evidence="1">Belongs to the WXG100 family.</text>
</comment>
<dbReference type="Proteomes" id="UP001157126">
    <property type="component" value="Unassembled WGS sequence"/>
</dbReference>
<evidence type="ECO:0000256" key="1">
    <source>
        <dbReference type="RuleBase" id="RU362001"/>
    </source>
</evidence>
<evidence type="ECO:0000313" key="2">
    <source>
        <dbReference type="EMBL" id="GMA39346.1"/>
    </source>
</evidence>
<reference evidence="3" key="1">
    <citation type="journal article" date="2019" name="Int. J. Syst. Evol. Microbiol.">
        <title>The Global Catalogue of Microorganisms (GCM) 10K type strain sequencing project: providing services to taxonomists for standard genome sequencing and annotation.</title>
        <authorList>
            <consortium name="The Broad Institute Genomics Platform"/>
            <consortium name="The Broad Institute Genome Sequencing Center for Infectious Disease"/>
            <person name="Wu L."/>
            <person name="Ma J."/>
        </authorList>
    </citation>
    <scope>NUCLEOTIDE SEQUENCE [LARGE SCALE GENOMIC DNA]</scope>
    <source>
        <strain evidence="3">NBRC 113072</strain>
    </source>
</reference>
<dbReference type="NCBIfam" id="TIGR03930">
    <property type="entry name" value="WXG100_ESAT6"/>
    <property type="match status" value="1"/>
</dbReference>
<keyword evidence="3" id="KW-1185">Reference proteome</keyword>
<dbReference type="SUPFAM" id="SSF140453">
    <property type="entry name" value="EsxAB dimer-like"/>
    <property type="match status" value="1"/>
</dbReference>
<dbReference type="Pfam" id="PF06013">
    <property type="entry name" value="WXG100"/>
    <property type="match status" value="1"/>
</dbReference>
<accession>A0ABQ6IQG2</accession>
<protein>
    <recommendedName>
        <fullName evidence="1">ESAT-6-like protein</fullName>
    </recommendedName>
</protein>
<dbReference type="RefSeq" id="WP_284303279.1">
    <property type="nucleotide sequence ID" value="NZ_BSUO01000001.1"/>
</dbReference>
<gene>
    <name evidence="2" type="ORF">GCM10025883_13910</name>
</gene>
<comment type="caution">
    <text evidence="2">The sequence shown here is derived from an EMBL/GenBank/DDBJ whole genome shotgun (WGS) entry which is preliminary data.</text>
</comment>
<name>A0ABQ6IQG2_9MICO</name>
<dbReference type="Gene3D" id="1.10.287.1060">
    <property type="entry name" value="ESAT-6-like"/>
    <property type="match status" value="1"/>
</dbReference>
<evidence type="ECO:0000313" key="3">
    <source>
        <dbReference type="Proteomes" id="UP001157126"/>
    </source>
</evidence>
<dbReference type="InterPro" id="IPR036689">
    <property type="entry name" value="ESAT-6-like_sf"/>
</dbReference>
<dbReference type="EMBL" id="BSUO01000001">
    <property type="protein sequence ID" value="GMA39346.1"/>
    <property type="molecule type" value="Genomic_DNA"/>
</dbReference>
<dbReference type="InterPro" id="IPR010310">
    <property type="entry name" value="T7SS_ESAT-6-like"/>
</dbReference>